<dbReference type="AlphaFoldDB" id="A0A0A3XNY9"/>
<evidence type="ECO:0000256" key="9">
    <source>
        <dbReference type="ARBA" id="ARBA00022801"/>
    </source>
</evidence>
<evidence type="ECO:0000256" key="3">
    <source>
        <dbReference type="ARBA" id="ARBA00010088"/>
    </source>
</evidence>
<evidence type="ECO:0000256" key="5">
    <source>
        <dbReference type="ARBA" id="ARBA00021843"/>
    </source>
</evidence>
<feature type="domain" description="AB hydrolase-1" evidence="14">
    <location>
        <begin position="37"/>
        <end position="297"/>
    </location>
</feature>
<dbReference type="NCBIfam" id="TIGR01249">
    <property type="entry name" value="pro_imino_pep_1"/>
    <property type="match status" value="1"/>
</dbReference>
<reference evidence="15 16" key="1">
    <citation type="submission" date="2014-09" db="EMBL/GenBank/DDBJ databases">
        <title>Draft genome of Bradyrhizobium japonicum Is-34.</title>
        <authorList>
            <person name="Tsurumaru H."/>
            <person name="Yamakawa T."/>
            <person name="Hashimoto S."/>
            <person name="Okizaki K."/>
            <person name="Kanesaki Y."/>
            <person name="Yoshikawa H."/>
            <person name="Yajima S."/>
        </authorList>
    </citation>
    <scope>NUCLEOTIDE SEQUENCE [LARGE SCALE GENOMIC DNA]</scope>
    <source>
        <strain evidence="15 16">Is-34</strain>
    </source>
</reference>
<keyword evidence="6 11" id="KW-0031">Aminopeptidase</keyword>
<organism evidence="15 16">
    <name type="scientific">Bradyrhizobium japonicum</name>
    <dbReference type="NCBI Taxonomy" id="375"/>
    <lineage>
        <taxon>Bacteria</taxon>
        <taxon>Pseudomonadati</taxon>
        <taxon>Pseudomonadota</taxon>
        <taxon>Alphaproteobacteria</taxon>
        <taxon>Hyphomicrobiales</taxon>
        <taxon>Nitrobacteraceae</taxon>
        <taxon>Bradyrhizobium</taxon>
    </lineage>
</organism>
<dbReference type="EC" id="3.4.11.5" evidence="4 11"/>
<comment type="similarity">
    <text evidence="3 11 13">Belongs to the peptidase S33 family.</text>
</comment>
<evidence type="ECO:0000313" key="15">
    <source>
        <dbReference type="EMBL" id="KGT76117.1"/>
    </source>
</evidence>
<keyword evidence="7 11" id="KW-0963">Cytoplasm</keyword>
<feature type="active site" evidence="12">
    <location>
        <position position="269"/>
    </location>
</feature>
<evidence type="ECO:0000256" key="8">
    <source>
        <dbReference type="ARBA" id="ARBA00022670"/>
    </source>
</evidence>
<evidence type="ECO:0000256" key="10">
    <source>
        <dbReference type="ARBA" id="ARBA00029605"/>
    </source>
</evidence>
<evidence type="ECO:0000256" key="13">
    <source>
        <dbReference type="RuleBase" id="RU003421"/>
    </source>
</evidence>
<protein>
    <recommendedName>
        <fullName evidence="5 11">Proline iminopeptidase</fullName>
        <shortName evidence="11">PIP</shortName>
        <ecNumber evidence="4 11">3.4.11.5</ecNumber>
    </recommendedName>
    <alternativeName>
        <fullName evidence="10 11">Prolyl aminopeptidase</fullName>
    </alternativeName>
</protein>
<dbReference type="EMBL" id="JRPN01000021">
    <property type="protein sequence ID" value="KGT76117.1"/>
    <property type="molecule type" value="Genomic_DNA"/>
</dbReference>
<evidence type="ECO:0000256" key="6">
    <source>
        <dbReference type="ARBA" id="ARBA00022438"/>
    </source>
</evidence>
<dbReference type="InterPro" id="IPR029058">
    <property type="entry name" value="AB_hydrolase_fold"/>
</dbReference>
<comment type="catalytic activity">
    <reaction evidence="1 11 13">
        <text>Release of N-terminal proline from a peptide.</text>
        <dbReference type="EC" id="3.4.11.5"/>
    </reaction>
</comment>
<dbReference type="InterPro" id="IPR000073">
    <property type="entry name" value="AB_hydrolase_1"/>
</dbReference>
<evidence type="ECO:0000256" key="2">
    <source>
        <dbReference type="ARBA" id="ARBA00004496"/>
    </source>
</evidence>
<name>A0A0A3XNY9_BRAJP</name>
<evidence type="ECO:0000256" key="7">
    <source>
        <dbReference type="ARBA" id="ARBA00022490"/>
    </source>
</evidence>
<evidence type="ECO:0000256" key="11">
    <source>
        <dbReference type="PIRNR" id="PIRNR006431"/>
    </source>
</evidence>
<dbReference type="Pfam" id="PF00561">
    <property type="entry name" value="Abhydrolase_1"/>
    <property type="match status" value="1"/>
</dbReference>
<dbReference type="GO" id="GO:0005737">
    <property type="term" value="C:cytoplasm"/>
    <property type="evidence" value="ECO:0007669"/>
    <property type="project" value="UniProtKB-SubCell"/>
</dbReference>
<feature type="active site" description="Proton donor" evidence="12">
    <location>
        <position position="297"/>
    </location>
</feature>
<keyword evidence="9 11" id="KW-0378">Hydrolase</keyword>
<evidence type="ECO:0000256" key="12">
    <source>
        <dbReference type="PIRSR" id="PIRSR006431-1"/>
    </source>
</evidence>
<dbReference type="Proteomes" id="UP000030377">
    <property type="component" value="Unassembled WGS sequence"/>
</dbReference>
<comment type="caution">
    <text evidence="15">The sequence shown here is derived from an EMBL/GenBank/DDBJ whole genome shotgun (WGS) entry which is preliminary data.</text>
</comment>
<sequence>MAQFQPIEPYETGLLDVGDGHQIYWECCGNPTGKPALFLHGGPGTGCSVGQRRFFDPNVYRAVLFDQRGSGRSLPLASQLSSNLASNTTSHLVADIERLRELLGVESWIILGLSWGTTLGLAYAQAHPGRVKAMALGFVTTTSRTEVQWITRDVGRIFPREWEHLSETVPRHLRGVPLVDAYAIMLADADETVRDRAARAWCEWEDAHVSLTPGHRPNPRFDDAEFRLRFARLVTHYWRHAAFLEEDQLIRDASRLNGIPGALIHGRFDVSGPLSTAWQLHKRWATSRLHILEDAGHGGGNEFMPLVIRTLDEFGKL</sequence>
<evidence type="ECO:0000256" key="4">
    <source>
        <dbReference type="ARBA" id="ARBA00012568"/>
    </source>
</evidence>
<evidence type="ECO:0000313" key="16">
    <source>
        <dbReference type="Proteomes" id="UP000030377"/>
    </source>
</evidence>
<evidence type="ECO:0000259" key="14">
    <source>
        <dbReference type="Pfam" id="PF00561"/>
    </source>
</evidence>
<dbReference type="RefSeq" id="WP_041958218.1">
    <property type="nucleotide sequence ID" value="NZ_JRPN01000021.1"/>
</dbReference>
<dbReference type="GO" id="GO:0006508">
    <property type="term" value="P:proteolysis"/>
    <property type="evidence" value="ECO:0007669"/>
    <property type="project" value="UniProtKB-KW"/>
</dbReference>
<dbReference type="InterPro" id="IPR005944">
    <property type="entry name" value="Pro_iminopeptidase"/>
</dbReference>
<dbReference type="Gene3D" id="3.40.50.1820">
    <property type="entry name" value="alpha/beta hydrolase"/>
    <property type="match status" value="1"/>
</dbReference>
<proteinExistence type="inferred from homology"/>
<dbReference type="SUPFAM" id="SSF53474">
    <property type="entry name" value="alpha/beta-Hydrolases"/>
    <property type="match status" value="1"/>
</dbReference>
<dbReference type="PANTHER" id="PTHR43722">
    <property type="entry name" value="PROLINE IMINOPEPTIDASE"/>
    <property type="match status" value="1"/>
</dbReference>
<evidence type="ECO:0000256" key="1">
    <source>
        <dbReference type="ARBA" id="ARBA00001585"/>
    </source>
</evidence>
<keyword evidence="8 11" id="KW-0645">Protease</keyword>
<dbReference type="PANTHER" id="PTHR43722:SF1">
    <property type="entry name" value="PROLINE IMINOPEPTIDASE"/>
    <property type="match status" value="1"/>
</dbReference>
<dbReference type="GO" id="GO:0004177">
    <property type="term" value="F:aminopeptidase activity"/>
    <property type="evidence" value="ECO:0007669"/>
    <property type="project" value="UniProtKB-UniRule"/>
</dbReference>
<dbReference type="InterPro" id="IPR002410">
    <property type="entry name" value="Peptidase_S33"/>
</dbReference>
<dbReference type="PIRSF" id="PIRSF006431">
    <property type="entry name" value="Pept_S33"/>
    <property type="match status" value="1"/>
</dbReference>
<dbReference type="PRINTS" id="PR00793">
    <property type="entry name" value="PROAMNOPTASE"/>
</dbReference>
<gene>
    <name evidence="15" type="ORF">MA20_30320</name>
</gene>
<comment type="subcellular location">
    <subcellularLocation>
        <location evidence="2 11">Cytoplasm</location>
    </subcellularLocation>
</comment>
<accession>A0A0A3XNY9</accession>
<feature type="active site" description="Nucleophile" evidence="12">
    <location>
        <position position="114"/>
    </location>
</feature>